<dbReference type="AlphaFoldDB" id="A0AB34KKE6"/>
<dbReference type="Proteomes" id="UP000803884">
    <property type="component" value="Unassembled WGS sequence"/>
</dbReference>
<dbReference type="EMBL" id="JAAQHG020000029">
    <property type="protein sequence ID" value="KAL1584030.1"/>
    <property type="molecule type" value="Genomic_DNA"/>
</dbReference>
<organism evidence="2 3">
    <name type="scientific">Cladosporium halotolerans</name>
    <dbReference type="NCBI Taxonomy" id="1052096"/>
    <lineage>
        <taxon>Eukaryota</taxon>
        <taxon>Fungi</taxon>
        <taxon>Dikarya</taxon>
        <taxon>Ascomycota</taxon>
        <taxon>Pezizomycotina</taxon>
        <taxon>Dothideomycetes</taxon>
        <taxon>Dothideomycetidae</taxon>
        <taxon>Cladosporiales</taxon>
        <taxon>Cladosporiaceae</taxon>
        <taxon>Cladosporium</taxon>
    </lineage>
</organism>
<dbReference type="GeneID" id="96009568"/>
<feature type="compositionally biased region" description="Basic and acidic residues" evidence="1">
    <location>
        <begin position="149"/>
        <end position="158"/>
    </location>
</feature>
<accession>A0AB34KKE6</accession>
<keyword evidence="3" id="KW-1185">Reference proteome</keyword>
<feature type="compositionally biased region" description="Acidic residues" evidence="1">
    <location>
        <begin position="118"/>
        <end position="129"/>
    </location>
</feature>
<feature type="compositionally biased region" description="Acidic residues" evidence="1">
    <location>
        <begin position="80"/>
        <end position="94"/>
    </location>
</feature>
<gene>
    <name evidence="2" type="ORF">WHR41_08126</name>
</gene>
<comment type="caution">
    <text evidence="2">The sequence shown here is derived from an EMBL/GenBank/DDBJ whole genome shotgun (WGS) entry which is preliminary data.</text>
</comment>
<name>A0AB34KKE6_9PEZI</name>
<evidence type="ECO:0000313" key="3">
    <source>
        <dbReference type="Proteomes" id="UP000803884"/>
    </source>
</evidence>
<sequence length="158" mass="16778">MTTLTTRETALLAGAIASCTKSPVEIDYAKFAARFGFKNSNSSKASWHAIKKKLDRVAAEGDADAAEEDQAGKKRKGSEEDVDGEVDEQGAEDIEPVKKKGKKGAKKGKGGAKAKVESEEEINDAGDGEGAEKIWSVSKMTGGKAPKKMKVESEDVDE</sequence>
<proteinExistence type="predicted"/>
<dbReference type="RefSeq" id="XP_069227136.1">
    <property type="nucleotide sequence ID" value="XM_069376730.1"/>
</dbReference>
<dbReference type="PROSITE" id="PS51257">
    <property type="entry name" value="PROKAR_LIPOPROTEIN"/>
    <property type="match status" value="1"/>
</dbReference>
<protein>
    <submittedName>
        <fullName evidence="2">Uncharacterized protein</fullName>
    </submittedName>
</protein>
<feature type="compositionally biased region" description="Basic residues" evidence="1">
    <location>
        <begin position="99"/>
        <end position="112"/>
    </location>
</feature>
<feature type="region of interest" description="Disordered" evidence="1">
    <location>
        <begin position="58"/>
        <end position="158"/>
    </location>
</feature>
<reference evidence="2 3" key="1">
    <citation type="journal article" date="2020" name="Microbiol. Resour. Announc.">
        <title>Draft Genome Sequence of a Cladosporium Species Isolated from the Mesophotic Ascidian Didemnum maculosum.</title>
        <authorList>
            <person name="Gioti A."/>
            <person name="Siaperas R."/>
            <person name="Nikolaivits E."/>
            <person name="Le Goff G."/>
            <person name="Ouazzani J."/>
            <person name="Kotoulas G."/>
            <person name="Topakas E."/>
        </authorList>
    </citation>
    <scope>NUCLEOTIDE SEQUENCE [LARGE SCALE GENOMIC DNA]</scope>
    <source>
        <strain evidence="2 3">TM138-S3</strain>
    </source>
</reference>
<evidence type="ECO:0000256" key="1">
    <source>
        <dbReference type="SAM" id="MobiDB-lite"/>
    </source>
</evidence>
<evidence type="ECO:0000313" key="2">
    <source>
        <dbReference type="EMBL" id="KAL1584030.1"/>
    </source>
</evidence>